<name>A0A059KWW2_9PSED</name>
<comment type="caution">
    <text evidence="1">The sequence shown here is derived from an EMBL/GenBank/DDBJ whole genome shotgun (WGS) entry which is preliminary data.</text>
</comment>
<gene>
    <name evidence="1" type="ORF">V466_25070</name>
</gene>
<accession>A0A059KWW2</accession>
<dbReference type="Proteomes" id="UP000026739">
    <property type="component" value="Unassembled WGS sequence"/>
</dbReference>
<reference evidence="1 2" key="1">
    <citation type="submission" date="2013-12" db="EMBL/GenBank/DDBJ databases">
        <authorList>
            <person name="Formusa P.A."/>
            <person name="Habash M."/>
            <person name="Lee H."/>
            <person name="Trevors J.T."/>
        </authorList>
    </citation>
    <scope>NUCLEOTIDE SEQUENCE [LARGE SCALE GENOMIC DNA]</scope>
    <source>
        <strain evidence="1 2">PD30</strain>
    </source>
</reference>
<proteinExistence type="predicted"/>
<organism evidence="1 2">
    <name type="scientific">Pseudomonas mandelii PD30</name>
    <dbReference type="NCBI Taxonomy" id="1419583"/>
    <lineage>
        <taxon>Bacteria</taxon>
        <taxon>Pseudomonadati</taxon>
        <taxon>Pseudomonadota</taxon>
        <taxon>Gammaproteobacteria</taxon>
        <taxon>Pseudomonadales</taxon>
        <taxon>Pseudomonadaceae</taxon>
        <taxon>Pseudomonas</taxon>
    </lineage>
</organism>
<protein>
    <submittedName>
        <fullName evidence="1">Uncharacterized protein</fullName>
    </submittedName>
</protein>
<sequence length="40" mass="4783">MLKYAVTQRMAIPVIELLEMIDIQHDQCHPMRSVDQRMLQ</sequence>
<dbReference type="AlphaFoldDB" id="A0A059KWW2"/>
<dbReference type="EMBL" id="AZQQ01000099">
    <property type="protein sequence ID" value="KDD66219.1"/>
    <property type="molecule type" value="Genomic_DNA"/>
</dbReference>
<evidence type="ECO:0000313" key="2">
    <source>
        <dbReference type="Proteomes" id="UP000026739"/>
    </source>
</evidence>
<evidence type="ECO:0000313" key="1">
    <source>
        <dbReference type="EMBL" id="KDD66219.1"/>
    </source>
</evidence>